<dbReference type="Pfam" id="PF07992">
    <property type="entry name" value="Pyr_redox_2"/>
    <property type="match status" value="1"/>
</dbReference>
<dbReference type="InterPro" id="IPR028202">
    <property type="entry name" value="Reductase_C"/>
</dbReference>
<keyword evidence="3" id="KW-0274">FAD</keyword>
<evidence type="ECO:0000256" key="3">
    <source>
        <dbReference type="ARBA" id="ARBA00022827"/>
    </source>
</evidence>
<gene>
    <name evidence="7" type="ORF">GCM10011403_12630</name>
</gene>
<dbReference type="SUPFAM" id="SSF51905">
    <property type="entry name" value="FAD/NAD(P)-binding domain"/>
    <property type="match status" value="2"/>
</dbReference>
<feature type="domain" description="Reductase C-terminal" evidence="6">
    <location>
        <begin position="338"/>
        <end position="402"/>
    </location>
</feature>
<keyword evidence="8" id="KW-1185">Reference proteome</keyword>
<evidence type="ECO:0000313" key="8">
    <source>
        <dbReference type="Proteomes" id="UP000627715"/>
    </source>
</evidence>
<dbReference type="EMBL" id="BMIY01000005">
    <property type="protein sequence ID" value="GGG56922.1"/>
    <property type="molecule type" value="Genomic_DNA"/>
</dbReference>
<dbReference type="PRINTS" id="PR00368">
    <property type="entry name" value="FADPNR"/>
</dbReference>
<dbReference type="PRINTS" id="PR00411">
    <property type="entry name" value="PNDRDTASEI"/>
</dbReference>
<dbReference type="InterPro" id="IPR036188">
    <property type="entry name" value="FAD/NAD-bd_sf"/>
</dbReference>
<dbReference type="InterPro" id="IPR016156">
    <property type="entry name" value="FAD/NAD-linked_Rdtase_dimer_sf"/>
</dbReference>
<evidence type="ECO:0000256" key="4">
    <source>
        <dbReference type="ARBA" id="ARBA00023002"/>
    </source>
</evidence>
<keyword evidence="4" id="KW-0560">Oxidoreductase</keyword>
<sequence>MTERDADVSHVVILEYIMSQSGRAIVIGASHAGSQLALHLRKCGWEGEIVLIGAENNLPYHRPPLSKAVMSGDKTAEQILLRPEAMYEKQSVTLKLGTQVKAIDPDNHLVTLSDGSELSYDKLALCTGARPVKLPLGDGLGGVHYLRTLDDVLAIKAELDGISRVVVVGGGYIGLEAAAVLAKAGKQVTVLERESRLLQRVTGEQMSAYFKALHEHHGVEVVTHCEVTAINGEGSVSEVVTADDKVFAADMVIVGIGVVPETGLAEQAGLRLDNGIAVDAYAQTSMTDIYAAGDCSSHPSALYQRSIRLESVQNANDQSRVAAINMCGEQQQYTATPWFWSDQFDIKLQSAGLCEGYDQVETDGEVSPENKDGFVVRYYHQGRLIAADCINRPKDFMAIKNSLA</sequence>
<dbReference type="PANTHER" id="PTHR43557:SF2">
    <property type="entry name" value="RIESKE DOMAIN-CONTAINING PROTEIN-RELATED"/>
    <property type="match status" value="1"/>
</dbReference>
<evidence type="ECO:0000313" key="7">
    <source>
        <dbReference type="EMBL" id="GGG56922.1"/>
    </source>
</evidence>
<keyword evidence="2" id="KW-0285">Flavoprotein</keyword>
<name>A0A917GUM6_9GAMM</name>
<dbReference type="PANTHER" id="PTHR43557">
    <property type="entry name" value="APOPTOSIS-INDUCING FACTOR 1"/>
    <property type="match status" value="1"/>
</dbReference>
<protein>
    <submittedName>
        <fullName evidence="7">Ferredoxin reductase</fullName>
    </submittedName>
</protein>
<dbReference type="GO" id="GO:0016651">
    <property type="term" value="F:oxidoreductase activity, acting on NAD(P)H"/>
    <property type="evidence" value="ECO:0007669"/>
    <property type="project" value="TreeGrafter"/>
</dbReference>
<accession>A0A917GUM6</accession>
<organism evidence="7 8">
    <name type="scientific">Pseudohongiella nitratireducens</name>
    <dbReference type="NCBI Taxonomy" id="1768907"/>
    <lineage>
        <taxon>Bacteria</taxon>
        <taxon>Pseudomonadati</taxon>
        <taxon>Pseudomonadota</taxon>
        <taxon>Gammaproteobacteria</taxon>
        <taxon>Pseudomonadales</taxon>
        <taxon>Pseudohongiellaceae</taxon>
        <taxon>Pseudohongiella</taxon>
    </lineage>
</organism>
<dbReference type="Proteomes" id="UP000627715">
    <property type="component" value="Unassembled WGS sequence"/>
</dbReference>
<dbReference type="Pfam" id="PF14759">
    <property type="entry name" value="Reductase_C"/>
    <property type="match status" value="1"/>
</dbReference>
<comment type="caution">
    <text evidence="7">The sequence shown here is derived from an EMBL/GenBank/DDBJ whole genome shotgun (WGS) entry which is preliminary data.</text>
</comment>
<dbReference type="AlphaFoldDB" id="A0A917GUM6"/>
<comment type="cofactor">
    <cofactor evidence="1">
        <name>FAD</name>
        <dbReference type="ChEBI" id="CHEBI:57692"/>
    </cofactor>
</comment>
<evidence type="ECO:0000259" key="6">
    <source>
        <dbReference type="Pfam" id="PF14759"/>
    </source>
</evidence>
<dbReference type="SUPFAM" id="SSF55424">
    <property type="entry name" value="FAD/NAD-linked reductases, dimerisation (C-terminal) domain"/>
    <property type="match status" value="1"/>
</dbReference>
<reference evidence="7" key="1">
    <citation type="journal article" date="2014" name="Int. J. Syst. Evol. Microbiol.">
        <title>Complete genome sequence of Corynebacterium casei LMG S-19264T (=DSM 44701T), isolated from a smear-ripened cheese.</title>
        <authorList>
            <consortium name="US DOE Joint Genome Institute (JGI-PGF)"/>
            <person name="Walter F."/>
            <person name="Albersmeier A."/>
            <person name="Kalinowski J."/>
            <person name="Ruckert C."/>
        </authorList>
    </citation>
    <scope>NUCLEOTIDE SEQUENCE</scope>
    <source>
        <strain evidence="7">CGMCC 1.15425</strain>
    </source>
</reference>
<dbReference type="InterPro" id="IPR023753">
    <property type="entry name" value="FAD/NAD-binding_dom"/>
</dbReference>
<reference evidence="7" key="2">
    <citation type="submission" date="2020-09" db="EMBL/GenBank/DDBJ databases">
        <authorList>
            <person name="Sun Q."/>
            <person name="Zhou Y."/>
        </authorList>
    </citation>
    <scope>NUCLEOTIDE SEQUENCE</scope>
    <source>
        <strain evidence="7">CGMCC 1.15425</strain>
    </source>
</reference>
<dbReference type="Gene3D" id="3.50.50.60">
    <property type="entry name" value="FAD/NAD(P)-binding domain"/>
    <property type="match status" value="2"/>
</dbReference>
<proteinExistence type="predicted"/>
<dbReference type="GO" id="GO:0005737">
    <property type="term" value="C:cytoplasm"/>
    <property type="evidence" value="ECO:0007669"/>
    <property type="project" value="TreeGrafter"/>
</dbReference>
<evidence type="ECO:0000256" key="2">
    <source>
        <dbReference type="ARBA" id="ARBA00022630"/>
    </source>
</evidence>
<evidence type="ECO:0000259" key="5">
    <source>
        <dbReference type="Pfam" id="PF07992"/>
    </source>
</evidence>
<feature type="domain" description="FAD/NAD(P)-binding" evidence="5">
    <location>
        <begin position="24"/>
        <end position="318"/>
    </location>
</feature>
<dbReference type="InterPro" id="IPR050446">
    <property type="entry name" value="FAD-oxidoreductase/Apoptosis"/>
</dbReference>
<dbReference type="Gene3D" id="3.30.390.30">
    <property type="match status" value="1"/>
</dbReference>
<evidence type="ECO:0000256" key="1">
    <source>
        <dbReference type="ARBA" id="ARBA00001974"/>
    </source>
</evidence>